<name>A0AAU1UG83_9ACTN</name>
<organism evidence="2">
    <name type="scientific">Streptomyces sp. NBC_00119</name>
    <dbReference type="NCBI Taxonomy" id="2975659"/>
    <lineage>
        <taxon>Bacteria</taxon>
        <taxon>Bacillati</taxon>
        <taxon>Actinomycetota</taxon>
        <taxon>Actinomycetes</taxon>
        <taxon>Kitasatosporales</taxon>
        <taxon>Streptomycetaceae</taxon>
        <taxon>Streptomyces</taxon>
    </lineage>
</organism>
<dbReference type="AlphaFoldDB" id="A0AAU1UG83"/>
<evidence type="ECO:0008006" key="3">
    <source>
        <dbReference type="Google" id="ProtNLM"/>
    </source>
</evidence>
<protein>
    <recommendedName>
        <fullName evidence="3">RHS repeat protein</fullName>
    </recommendedName>
</protein>
<evidence type="ECO:0000313" key="2">
    <source>
        <dbReference type="EMBL" id="WTS15729.1"/>
    </source>
</evidence>
<feature type="region of interest" description="Disordered" evidence="1">
    <location>
        <begin position="35"/>
        <end position="60"/>
    </location>
</feature>
<proteinExistence type="predicted"/>
<evidence type="ECO:0000256" key="1">
    <source>
        <dbReference type="SAM" id="MobiDB-lite"/>
    </source>
</evidence>
<accession>A0AAU1UG83</accession>
<gene>
    <name evidence="2" type="ORF">OHU69_34605</name>
</gene>
<sequence>MPGTGTTCSKDTAFDYAYDAGGRVVETRDGILNSRIPYGDAEPDRTSTVTYTDPLGHATQ</sequence>
<dbReference type="EMBL" id="CP108195">
    <property type="protein sequence ID" value="WTS15729.1"/>
    <property type="molecule type" value="Genomic_DNA"/>
</dbReference>
<reference evidence="2" key="1">
    <citation type="submission" date="2022-10" db="EMBL/GenBank/DDBJ databases">
        <title>The complete genomes of actinobacterial strains from the NBC collection.</title>
        <authorList>
            <person name="Joergensen T.S."/>
            <person name="Alvarez Arevalo M."/>
            <person name="Sterndorff E.B."/>
            <person name="Faurdal D."/>
            <person name="Vuksanovic O."/>
            <person name="Mourched A.-S."/>
            <person name="Charusanti P."/>
            <person name="Shaw S."/>
            <person name="Blin K."/>
            <person name="Weber T."/>
        </authorList>
    </citation>
    <scope>NUCLEOTIDE SEQUENCE</scope>
    <source>
        <strain evidence="2">NBC_00119</strain>
    </source>
</reference>